<dbReference type="InterPro" id="IPR042099">
    <property type="entry name" value="ANL_N_sf"/>
</dbReference>
<dbReference type="Proteomes" id="UP000886998">
    <property type="component" value="Unassembled WGS sequence"/>
</dbReference>
<dbReference type="EMBL" id="BMAV01025026">
    <property type="protein sequence ID" value="GFS37807.1"/>
    <property type="molecule type" value="Genomic_DNA"/>
</dbReference>
<comment type="caution">
    <text evidence="1">The sequence shown here is derived from an EMBL/GenBank/DDBJ whole genome shotgun (WGS) entry which is preliminary data.</text>
</comment>
<protein>
    <submittedName>
        <fullName evidence="1">Acetoacetyl-CoA synthetase</fullName>
    </submittedName>
</protein>
<evidence type="ECO:0000313" key="1">
    <source>
        <dbReference type="EMBL" id="GFS37807.1"/>
    </source>
</evidence>
<dbReference type="AlphaFoldDB" id="A0A8X6MB59"/>
<evidence type="ECO:0000313" key="2">
    <source>
        <dbReference type="Proteomes" id="UP000886998"/>
    </source>
</evidence>
<organism evidence="1 2">
    <name type="scientific">Trichonephila inaurata madagascariensis</name>
    <dbReference type="NCBI Taxonomy" id="2747483"/>
    <lineage>
        <taxon>Eukaryota</taxon>
        <taxon>Metazoa</taxon>
        <taxon>Ecdysozoa</taxon>
        <taxon>Arthropoda</taxon>
        <taxon>Chelicerata</taxon>
        <taxon>Arachnida</taxon>
        <taxon>Araneae</taxon>
        <taxon>Araneomorphae</taxon>
        <taxon>Entelegynae</taxon>
        <taxon>Araneoidea</taxon>
        <taxon>Nephilidae</taxon>
        <taxon>Trichonephila</taxon>
        <taxon>Trichonephila inaurata</taxon>
    </lineage>
</organism>
<gene>
    <name evidence="1" type="primary">NCL1_24987</name>
    <name evidence="1" type="ORF">TNIN_219281</name>
</gene>
<proteinExistence type="predicted"/>
<dbReference type="OrthoDB" id="10253869at2759"/>
<reference evidence="1" key="1">
    <citation type="submission" date="2020-08" db="EMBL/GenBank/DDBJ databases">
        <title>Multicomponent nature underlies the extraordinary mechanical properties of spider dragline silk.</title>
        <authorList>
            <person name="Kono N."/>
            <person name="Nakamura H."/>
            <person name="Mori M."/>
            <person name="Yoshida Y."/>
            <person name="Ohtoshi R."/>
            <person name="Malay A.D."/>
            <person name="Moran D.A.P."/>
            <person name="Tomita M."/>
            <person name="Numata K."/>
            <person name="Arakawa K."/>
        </authorList>
    </citation>
    <scope>NUCLEOTIDE SEQUENCE</scope>
</reference>
<dbReference type="Gene3D" id="3.40.50.12780">
    <property type="entry name" value="N-terminal domain of ligase-like"/>
    <property type="match status" value="1"/>
</dbReference>
<accession>A0A8X6MB59</accession>
<name>A0A8X6MB59_9ARAC</name>
<sequence>MWYHFDVIASKPYETVYRKTGKGILDCEWFPGAAMNYAENLLRIRDDKIAIIVLDEDQNEDRVTFAELFEEVCTQPHSESTV</sequence>
<keyword evidence="2" id="KW-1185">Reference proteome</keyword>